<feature type="domain" description="Chromo" evidence="2">
    <location>
        <begin position="558"/>
        <end position="600"/>
    </location>
</feature>
<dbReference type="PANTHER" id="PTHR12917:SF18">
    <property type="entry name" value="DNA DAMAGE-INDUCIBLE PROTEIN 1-LIKE"/>
    <property type="match status" value="1"/>
</dbReference>
<dbReference type="SUPFAM" id="SSF50630">
    <property type="entry name" value="Acid proteases"/>
    <property type="match status" value="1"/>
</dbReference>
<dbReference type="InterPro" id="IPR000953">
    <property type="entry name" value="Chromo/chromo_shadow_dom"/>
</dbReference>
<protein>
    <recommendedName>
        <fullName evidence="2">Chromo domain-containing protein</fullName>
    </recommendedName>
</protein>
<feature type="region of interest" description="Disordered" evidence="1">
    <location>
        <begin position="244"/>
        <end position="270"/>
    </location>
</feature>
<dbReference type="Pfam" id="PF08284">
    <property type="entry name" value="RVP_2"/>
    <property type="match status" value="1"/>
</dbReference>
<sequence length="600" mass="67137">MFLLSRRLKARSPLKRAPLVSGETRTPPAPPPFSPLEEGEEQPHSPNWKHVNCRVVEINTKLPLITECMGSIEDSLEPTHKMQAEMLGKLDNNAGNYKAPSPHSQSSGEVKDLRRDIENLQKRRVDPFKWKIPDPEPFSCDGNAKDGENFLRDIEHYFRVAHVPGHDKVSIATMYLAGDVKLWWRSCMELDLVAGRNPIQEWVVVNRELKSQFLPNNASWHARETLKSLHQSEFVRDYVKEFSSNGSDGKGKNTGQRQGKNKKPDGKGKVVSFNAKDAGNKLGSGSCFICGGSYFARDCPKKGKLGAMVAEEPEAEKVDEEVSIRVNPLGLLNAVTATNIELYGGLLYVDVHVNGYVVKIVVDIGVTHNFVSEGAVKRLNLSLSNCTSLMKVVKSDALVAKERVCGVDVKVGSCKGKSDLIAITLDDFELVLGNEFIRKCKASVMPYLGGMLIGDEDGPCFVKVRNRVAKREPTFLATFVDISPDKSFEEMMYETRDSLAKARRRMKKPADKHCRPLEFQVVDLVMLKLTSHLWKKISGKNRHRGLIPPYDGPFKIDQGIERILDHGAIGKGNKNFCKEYLVFWKGKFELDATWERAGTL</sequence>
<dbReference type="InterPro" id="IPR021109">
    <property type="entry name" value="Peptidase_aspartic_dom_sf"/>
</dbReference>
<dbReference type="EnsemblPlants" id="AUR62037853-RA">
    <property type="protein sequence ID" value="AUR62037853-RA:cds"/>
    <property type="gene ID" value="AUR62037853"/>
</dbReference>
<feature type="region of interest" description="Disordered" evidence="1">
    <location>
        <begin position="14"/>
        <end position="46"/>
    </location>
</feature>
<dbReference type="Pfam" id="PF03732">
    <property type="entry name" value="Retrotrans_gag"/>
    <property type="match status" value="1"/>
</dbReference>
<keyword evidence="4" id="KW-1185">Reference proteome</keyword>
<dbReference type="Gramene" id="AUR62037853-RA">
    <property type="protein sequence ID" value="AUR62037853-RA:cds"/>
    <property type="gene ID" value="AUR62037853"/>
</dbReference>
<dbReference type="PROSITE" id="PS50013">
    <property type="entry name" value="CHROMO_2"/>
    <property type="match status" value="1"/>
</dbReference>
<proteinExistence type="predicted"/>
<reference evidence="3" key="1">
    <citation type="journal article" date="2017" name="Nature">
        <title>The genome of Chenopodium quinoa.</title>
        <authorList>
            <person name="Jarvis D.E."/>
            <person name="Ho Y.S."/>
            <person name="Lightfoot D.J."/>
            <person name="Schmoeckel S.M."/>
            <person name="Li B."/>
            <person name="Borm T.J.A."/>
            <person name="Ohyanagi H."/>
            <person name="Mineta K."/>
            <person name="Michell C.T."/>
            <person name="Saber N."/>
            <person name="Kharbatia N.M."/>
            <person name="Rupper R.R."/>
            <person name="Sharp A.R."/>
            <person name="Dally N."/>
            <person name="Boughton B.A."/>
            <person name="Woo Y.H."/>
            <person name="Gao G."/>
            <person name="Schijlen E.G.W.M."/>
            <person name="Guo X."/>
            <person name="Momin A.A."/>
            <person name="Negrao S."/>
            <person name="Al-Babili S."/>
            <person name="Gehring C."/>
            <person name="Roessner U."/>
            <person name="Jung C."/>
            <person name="Murphy K."/>
            <person name="Arold S.T."/>
            <person name="Gojobori T."/>
            <person name="van der Linden C.G."/>
            <person name="van Loo E.N."/>
            <person name="Jellen E.N."/>
            <person name="Maughan P.J."/>
            <person name="Tester M."/>
        </authorList>
    </citation>
    <scope>NUCLEOTIDE SEQUENCE [LARGE SCALE GENOMIC DNA]</scope>
    <source>
        <strain evidence="3">cv. PI 614886</strain>
    </source>
</reference>
<organism evidence="3 4">
    <name type="scientific">Chenopodium quinoa</name>
    <name type="common">Quinoa</name>
    <dbReference type="NCBI Taxonomy" id="63459"/>
    <lineage>
        <taxon>Eukaryota</taxon>
        <taxon>Viridiplantae</taxon>
        <taxon>Streptophyta</taxon>
        <taxon>Embryophyta</taxon>
        <taxon>Tracheophyta</taxon>
        <taxon>Spermatophyta</taxon>
        <taxon>Magnoliopsida</taxon>
        <taxon>eudicotyledons</taxon>
        <taxon>Gunneridae</taxon>
        <taxon>Pentapetalae</taxon>
        <taxon>Caryophyllales</taxon>
        <taxon>Chenopodiaceae</taxon>
        <taxon>Chenopodioideae</taxon>
        <taxon>Atripliceae</taxon>
        <taxon>Chenopodium</taxon>
    </lineage>
</organism>
<dbReference type="SUPFAM" id="SSF54160">
    <property type="entry name" value="Chromo domain-like"/>
    <property type="match status" value="1"/>
</dbReference>
<dbReference type="PANTHER" id="PTHR12917">
    <property type="entry name" value="ASPARTYL PROTEASE DDI-RELATED"/>
    <property type="match status" value="1"/>
</dbReference>
<dbReference type="InterPro" id="IPR005162">
    <property type="entry name" value="Retrotrans_gag_dom"/>
</dbReference>
<name>A0A803MZL3_CHEQI</name>
<evidence type="ECO:0000256" key="1">
    <source>
        <dbReference type="SAM" id="MobiDB-lite"/>
    </source>
</evidence>
<evidence type="ECO:0000313" key="3">
    <source>
        <dbReference type="EnsemblPlants" id="AUR62037853-RA:cds"/>
    </source>
</evidence>
<evidence type="ECO:0000259" key="2">
    <source>
        <dbReference type="PROSITE" id="PS50013"/>
    </source>
</evidence>
<dbReference type="Proteomes" id="UP000596660">
    <property type="component" value="Unplaced"/>
</dbReference>
<dbReference type="Gene3D" id="2.40.70.10">
    <property type="entry name" value="Acid Proteases"/>
    <property type="match status" value="1"/>
</dbReference>
<feature type="compositionally biased region" description="Polar residues" evidence="1">
    <location>
        <begin position="244"/>
        <end position="258"/>
    </location>
</feature>
<dbReference type="AlphaFoldDB" id="A0A803MZL3"/>
<feature type="region of interest" description="Disordered" evidence="1">
    <location>
        <begin position="91"/>
        <end position="111"/>
    </location>
</feature>
<evidence type="ECO:0000313" key="4">
    <source>
        <dbReference type="Proteomes" id="UP000596660"/>
    </source>
</evidence>
<reference evidence="3" key="2">
    <citation type="submission" date="2021-03" db="UniProtKB">
        <authorList>
            <consortium name="EnsemblPlants"/>
        </authorList>
    </citation>
    <scope>IDENTIFICATION</scope>
</reference>
<dbReference type="CDD" id="cd00303">
    <property type="entry name" value="retropepsin_like"/>
    <property type="match status" value="1"/>
</dbReference>
<dbReference type="InterPro" id="IPR016197">
    <property type="entry name" value="Chromo-like_dom_sf"/>
</dbReference>
<accession>A0A803MZL3</accession>